<dbReference type="RefSeq" id="WP_307284488.1">
    <property type="nucleotide sequence ID" value="NZ_JAUSVX010000024.1"/>
</dbReference>
<dbReference type="SUPFAM" id="SSF53850">
    <property type="entry name" value="Periplasmic binding protein-like II"/>
    <property type="match status" value="1"/>
</dbReference>
<reference evidence="1 2" key="1">
    <citation type="submission" date="2023-07" db="EMBL/GenBank/DDBJ databases">
        <title>Genomic Encyclopedia of Type Strains, Phase IV (KMG-IV): sequencing the most valuable type-strain genomes for metagenomic binning, comparative biology and taxonomic classification.</title>
        <authorList>
            <person name="Goeker M."/>
        </authorList>
    </citation>
    <scope>NUCLEOTIDE SEQUENCE [LARGE SCALE GENOMIC DNA]</scope>
    <source>
        <strain evidence="1 2">DSM 19619</strain>
    </source>
</reference>
<evidence type="ECO:0000313" key="1">
    <source>
        <dbReference type="EMBL" id="MDQ0474604.1"/>
    </source>
</evidence>
<gene>
    <name evidence="1" type="ORF">QO011_007645</name>
</gene>
<dbReference type="Gene3D" id="3.40.190.10">
    <property type="entry name" value="Periplasmic binding protein-like II"/>
    <property type="match status" value="1"/>
</dbReference>
<dbReference type="Pfam" id="PF12974">
    <property type="entry name" value="Phosphonate-bd"/>
    <property type="match status" value="1"/>
</dbReference>
<dbReference type="EMBL" id="JAUSVX010000024">
    <property type="protein sequence ID" value="MDQ0474604.1"/>
    <property type="molecule type" value="Genomic_DNA"/>
</dbReference>
<accession>A0ABU0JK12</accession>
<dbReference type="Proteomes" id="UP001242480">
    <property type="component" value="Unassembled WGS sequence"/>
</dbReference>
<protein>
    <submittedName>
        <fullName evidence="1">ABC-type phosphate/phosphonate transport system substrate-binding protein</fullName>
    </submittedName>
</protein>
<comment type="caution">
    <text evidence="1">The sequence shown here is derived from an EMBL/GenBank/DDBJ whole genome shotgun (WGS) entry which is preliminary data.</text>
</comment>
<name>A0ABU0JK12_9HYPH</name>
<sequence length="267" mass="28554">MPPVVSLPMYVQAAEAIQAFWSGLRRHLAEAGLPGLPEDLFWPDDFRAHWLSPATLLSQACGYPLVTLLAGRVQLVGTFRYAAPGCEGSDYASLVVVREDDPARTVADLAGRRAAFNSRDSQSGYNSLRALVAPHARDGRFFGAVIESGGHARSMRLVREGGADVAAIDCVTHALAARADPQAVAGLRTLCLSERAPGLPLITAQATSEQDLARLRSAIAAACADPALAEQRAAFLLEGFDVRPLADYDRCLEMQERAKALGYPELA</sequence>
<organism evidence="1 2">
    <name type="scientific">Labrys wisconsinensis</name>
    <dbReference type="NCBI Taxonomy" id="425677"/>
    <lineage>
        <taxon>Bacteria</taxon>
        <taxon>Pseudomonadati</taxon>
        <taxon>Pseudomonadota</taxon>
        <taxon>Alphaproteobacteria</taxon>
        <taxon>Hyphomicrobiales</taxon>
        <taxon>Xanthobacteraceae</taxon>
        <taxon>Labrys</taxon>
    </lineage>
</organism>
<keyword evidence="2" id="KW-1185">Reference proteome</keyword>
<dbReference type="PANTHER" id="PTHR35841:SF1">
    <property type="entry name" value="PHOSPHONATES-BINDING PERIPLASMIC PROTEIN"/>
    <property type="match status" value="1"/>
</dbReference>
<evidence type="ECO:0000313" key="2">
    <source>
        <dbReference type="Proteomes" id="UP001242480"/>
    </source>
</evidence>
<dbReference type="PANTHER" id="PTHR35841">
    <property type="entry name" value="PHOSPHONATES-BINDING PERIPLASMIC PROTEIN"/>
    <property type="match status" value="1"/>
</dbReference>
<proteinExistence type="predicted"/>